<dbReference type="GO" id="GO:0051539">
    <property type="term" value="F:4 iron, 4 sulfur cluster binding"/>
    <property type="evidence" value="ECO:0007669"/>
    <property type="project" value="UniProtKB-KW"/>
</dbReference>
<dbReference type="RefSeq" id="WP_123198110.1">
    <property type="nucleotide sequence ID" value="NZ_QICB01000003.1"/>
</dbReference>
<dbReference type="InterPro" id="IPR007197">
    <property type="entry name" value="rSAM"/>
</dbReference>
<dbReference type="InterPro" id="IPR058240">
    <property type="entry name" value="rSAM_sf"/>
</dbReference>
<dbReference type="AlphaFoldDB" id="A0A3N0AF11"/>
<keyword evidence="3" id="KW-0949">S-adenosyl-L-methionine</keyword>
<dbReference type="Gene3D" id="3.20.20.70">
    <property type="entry name" value="Aldolase class I"/>
    <property type="match status" value="1"/>
</dbReference>
<evidence type="ECO:0000256" key="1">
    <source>
        <dbReference type="ARBA" id="ARBA00001966"/>
    </source>
</evidence>
<organism evidence="8 9">
    <name type="scientific">Slackia faecicanis</name>
    <dbReference type="NCBI Taxonomy" id="255723"/>
    <lineage>
        <taxon>Bacteria</taxon>
        <taxon>Bacillati</taxon>
        <taxon>Actinomycetota</taxon>
        <taxon>Coriobacteriia</taxon>
        <taxon>Eggerthellales</taxon>
        <taxon>Eggerthellaceae</taxon>
        <taxon>Slackia</taxon>
    </lineage>
</organism>
<evidence type="ECO:0000256" key="5">
    <source>
        <dbReference type="ARBA" id="ARBA00023004"/>
    </source>
</evidence>
<dbReference type="SFLD" id="SFLDS00029">
    <property type="entry name" value="Radical_SAM"/>
    <property type="match status" value="1"/>
</dbReference>
<keyword evidence="2" id="KW-0004">4Fe-4S</keyword>
<dbReference type="PANTHER" id="PTHR30352">
    <property type="entry name" value="PYRUVATE FORMATE-LYASE-ACTIVATING ENZYME"/>
    <property type="match status" value="1"/>
</dbReference>
<feature type="domain" description="Radical SAM core" evidence="7">
    <location>
        <begin position="12"/>
        <end position="278"/>
    </location>
</feature>
<reference evidence="9" key="1">
    <citation type="submission" date="2018-05" db="EMBL/GenBank/DDBJ databases">
        <title>Genome Sequencing of selected type strains of the family Eggerthellaceae.</title>
        <authorList>
            <person name="Danylec N."/>
            <person name="Stoll D.A."/>
            <person name="Doetsch A."/>
            <person name="Huch M."/>
        </authorList>
    </citation>
    <scope>NUCLEOTIDE SEQUENCE [LARGE SCALE GENOMIC DNA]</scope>
    <source>
        <strain evidence="9">DSM 17537</strain>
    </source>
</reference>
<evidence type="ECO:0000256" key="6">
    <source>
        <dbReference type="ARBA" id="ARBA00023014"/>
    </source>
</evidence>
<keyword evidence="9" id="KW-1185">Reference proteome</keyword>
<keyword evidence="5" id="KW-0408">Iron</keyword>
<evidence type="ECO:0000256" key="3">
    <source>
        <dbReference type="ARBA" id="ARBA00022691"/>
    </source>
</evidence>
<dbReference type="PANTHER" id="PTHR30352:SF13">
    <property type="entry name" value="GLYCYL-RADICAL ENZYME ACTIVATING ENZYME YJJW-RELATED"/>
    <property type="match status" value="1"/>
</dbReference>
<dbReference type="EMBL" id="QICB01000003">
    <property type="protein sequence ID" value="RNL19786.1"/>
    <property type="molecule type" value="Genomic_DNA"/>
</dbReference>
<comment type="cofactor">
    <cofactor evidence="1">
        <name>[4Fe-4S] cluster</name>
        <dbReference type="ChEBI" id="CHEBI:49883"/>
    </cofactor>
</comment>
<dbReference type="InterPro" id="IPR013785">
    <property type="entry name" value="Aldolase_TIM"/>
</dbReference>
<accession>A0A3N0AF11</accession>
<keyword evidence="4" id="KW-0479">Metal-binding</keyword>
<dbReference type="InterPro" id="IPR034457">
    <property type="entry name" value="Organic_radical-activating"/>
</dbReference>
<keyword evidence="6" id="KW-0411">Iron-sulfur</keyword>
<evidence type="ECO:0000313" key="8">
    <source>
        <dbReference type="EMBL" id="RNL19786.1"/>
    </source>
</evidence>
<proteinExistence type="predicted"/>
<protein>
    <submittedName>
        <fullName evidence="8">Anaerobic ribonucleoside-triphosphate reductase activating protein</fullName>
    </submittedName>
</protein>
<evidence type="ECO:0000259" key="7">
    <source>
        <dbReference type="PROSITE" id="PS51918"/>
    </source>
</evidence>
<sequence length="280" mass="29385">MHIAGLQKLSLVDYPGVLAATVFVPGCDFRCPFCHNGSLVIGRAAAAGAAAGGAAGGASGTSSAHGAPCVANPRPSCAADGGMSGADAGFPSVGEDAFWAFLDKRRGVLQGVCITGGEPLLRSDLPDFCARIKGMGYRVKLDTNGVHPQHLAALLDAGLIDYAAMDVKSSWRRYAEAAGLRADAAPAAVRAVRESARMLMEGSVPYEFRTTVVRELHDAECLEAMADALCGARAWYLQRYVDSPNVLAGQGRLSAYDEAEMARIAERLAERAPFVRLRGV</sequence>
<evidence type="ECO:0000313" key="9">
    <source>
        <dbReference type="Proteomes" id="UP000267368"/>
    </source>
</evidence>
<dbReference type="GO" id="GO:0046872">
    <property type="term" value="F:metal ion binding"/>
    <property type="evidence" value="ECO:0007669"/>
    <property type="project" value="UniProtKB-KW"/>
</dbReference>
<comment type="caution">
    <text evidence="8">The sequence shown here is derived from an EMBL/GenBank/DDBJ whole genome shotgun (WGS) entry which is preliminary data.</text>
</comment>
<dbReference type="Pfam" id="PF04055">
    <property type="entry name" value="Radical_SAM"/>
    <property type="match status" value="1"/>
</dbReference>
<dbReference type="PROSITE" id="PS51918">
    <property type="entry name" value="RADICAL_SAM"/>
    <property type="match status" value="1"/>
</dbReference>
<name>A0A3N0AF11_9ACTN</name>
<evidence type="ECO:0000256" key="4">
    <source>
        <dbReference type="ARBA" id="ARBA00022723"/>
    </source>
</evidence>
<dbReference type="SUPFAM" id="SSF102114">
    <property type="entry name" value="Radical SAM enzymes"/>
    <property type="match status" value="1"/>
</dbReference>
<gene>
    <name evidence="8" type="ORF">DMP07_05280</name>
</gene>
<dbReference type="Proteomes" id="UP000267368">
    <property type="component" value="Unassembled WGS sequence"/>
</dbReference>
<dbReference type="GO" id="GO:0003824">
    <property type="term" value="F:catalytic activity"/>
    <property type="evidence" value="ECO:0007669"/>
    <property type="project" value="InterPro"/>
</dbReference>
<evidence type="ECO:0000256" key="2">
    <source>
        <dbReference type="ARBA" id="ARBA00022485"/>
    </source>
</evidence>
<dbReference type="OrthoDB" id="9782387at2"/>